<accession>A0AAE1A481</accession>
<dbReference type="Proteomes" id="UP001283361">
    <property type="component" value="Unassembled WGS sequence"/>
</dbReference>
<protein>
    <submittedName>
        <fullName evidence="1">Uncharacterized protein</fullName>
    </submittedName>
</protein>
<keyword evidence="2" id="KW-1185">Reference proteome</keyword>
<dbReference type="AlphaFoldDB" id="A0AAE1A481"/>
<sequence length="370" mass="41901">MSVTKCQVAEPRDLSRVYSTCEGIDFKGRRNLPLAKVKSSKGAETCHLRRQSCKRKAEDDLTERPRKIIVTEGQSMETDGLNQRDIDNVRKAMWRQRRKHQPKLPISRMDALRAISEIETRQDVKIVTDDETQIACVYSPSAMIRDGPSRPAKLSDRKKHDWMKSSIAEEGTYLYKKTVQRSRQVADITISNFDLRTCAIEKKDRYALAKTQVDRLLHLRVELSEDSFKYYLDLLKVFEEKLIERRKKGDTTSPIAIGLCGDDGEKQALTRCCKLAERECKTRTKRLASDTTSSAAKQCLLCPCAEPSSKKEKGLTPKSDLPCPLVVKRFCSGSVQDLMDTLSHGHLVPWTPCPMDTLSHGRSAAHDDVA</sequence>
<comment type="caution">
    <text evidence="1">The sequence shown here is derived from an EMBL/GenBank/DDBJ whole genome shotgun (WGS) entry which is preliminary data.</text>
</comment>
<dbReference type="EMBL" id="JAWDGP010002675">
    <property type="protein sequence ID" value="KAK3780890.1"/>
    <property type="molecule type" value="Genomic_DNA"/>
</dbReference>
<gene>
    <name evidence="1" type="ORF">RRG08_052048</name>
</gene>
<proteinExistence type="predicted"/>
<evidence type="ECO:0000313" key="1">
    <source>
        <dbReference type="EMBL" id="KAK3780890.1"/>
    </source>
</evidence>
<organism evidence="1 2">
    <name type="scientific">Elysia crispata</name>
    <name type="common">lettuce slug</name>
    <dbReference type="NCBI Taxonomy" id="231223"/>
    <lineage>
        <taxon>Eukaryota</taxon>
        <taxon>Metazoa</taxon>
        <taxon>Spiralia</taxon>
        <taxon>Lophotrochozoa</taxon>
        <taxon>Mollusca</taxon>
        <taxon>Gastropoda</taxon>
        <taxon>Heterobranchia</taxon>
        <taxon>Euthyneura</taxon>
        <taxon>Panpulmonata</taxon>
        <taxon>Sacoglossa</taxon>
        <taxon>Placobranchoidea</taxon>
        <taxon>Plakobranchidae</taxon>
        <taxon>Elysia</taxon>
    </lineage>
</organism>
<reference evidence="1" key="1">
    <citation type="journal article" date="2023" name="G3 (Bethesda)">
        <title>A reference genome for the long-term kleptoplast-retaining sea slug Elysia crispata morphotype clarki.</title>
        <authorList>
            <person name="Eastman K.E."/>
            <person name="Pendleton A.L."/>
            <person name="Shaikh M.A."/>
            <person name="Suttiyut T."/>
            <person name="Ogas R."/>
            <person name="Tomko P."/>
            <person name="Gavelis G."/>
            <person name="Widhalm J.R."/>
            <person name="Wisecaver J.H."/>
        </authorList>
    </citation>
    <scope>NUCLEOTIDE SEQUENCE</scope>
    <source>
        <strain evidence="1">ECLA1</strain>
    </source>
</reference>
<name>A0AAE1A481_9GAST</name>
<evidence type="ECO:0000313" key="2">
    <source>
        <dbReference type="Proteomes" id="UP001283361"/>
    </source>
</evidence>